<feature type="transmembrane region" description="Helical" evidence="10">
    <location>
        <begin position="305"/>
        <end position="325"/>
    </location>
</feature>
<evidence type="ECO:0000256" key="6">
    <source>
        <dbReference type="ARBA" id="ARBA00022989"/>
    </source>
</evidence>
<dbReference type="GO" id="GO:0015333">
    <property type="term" value="F:peptide:proton symporter activity"/>
    <property type="evidence" value="ECO:0007669"/>
    <property type="project" value="UniProtKB-ARBA"/>
</dbReference>
<proteinExistence type="inferred from homology"/>
<feature type="compositionally biased region" description="Basic and acidic residues" evidence="9">
    <location>
        <begin position="66"/>
        <end position="87"/>
    </location>
</feature>
<evidence type="ECO:0000313" key="12">
    <source>
        <dbReference type="Proteomes" id="UP000682308"/>
    </source>
</evidence>
<feature type="transmembrane region" description="Helical" evidence="10">
    <location>
        <begin position="489"/>
        <end position="508"/>
    </location>
</feature>
<keyword evidence="7 10" id="KW-0472">Membrane</keyword>
<evidence type="ECO:0000313" key="11">
    <source>
        <dbReference type="EMBL" id="MBR8642011.1"/>
    </source>
</evidence>
<keyword evidence="4" id="KW-1003">Cell membrane</keyword>
<evidence type="ECO:0000256" key="8">
    <source>
        <dbReference type="RuleBase" id="RU003755"/>
    </source>
</evidence>
<evidence type="ECO:0000256" key="4">
    <source>
        <dbReference type="ARBA" id="ARBA00022475"/>
    </source>
</evidence>
<evidence type="ECO:0000256" key="5">
    <source>
        <dbReference type="ARBA" id="ARBA00022692"/>
    </source>
</evidence>
<evidence type="ECO:0000256" key="1">
    <source>
        <dbReference type="ARBA" id="ARBA00004651"/>
    </source>
</evidence>
<keyword evidence="12" id="KW-1185">Reference proteome</keyword>
<dbReference type="Gene3D" id="1.20.1250.20">
    <property type="entry name" value="MFS general substrate transporter like domains"/>
    <property type="match status" value="1"/>
</dbReference>
<dbReference type="Pfam" id="PF00854">
    <property type="entry name" value="PTR2"/>
    <property type="match status" value="1"/>
</dbReference>
<evidence type="ECO:0000256" key="7">
    <source>
        <dbReference type="ARBA" id="ARBA00023136"/>
    </source>
</evidence>
<dbReference type="GO" id="GO:0035443">
    <property type="term" value="P:tripeptide transmembrane transport"/>
    <property type="evidence" value="ECO:0007669"/>
    <property type="project" value="UniProtKB-ARBA"/>
</dbReference>
<feature type="transmembrane region" description="Helical" evidence="10">
    <location>
        <begin position="411"/>
        <end position="428"/>
    </location>
</feature>
<dbReference type="Proteomes" id="UP000682308">
    <property type="component" value="Unassembled WGS sequence"/>
</dbReference>
<comment type="similarity">
    <text evidence="2 8">Belongs to the major facilitator superfamily. Proton-dependent oligopeptide transporter (POT/PTR) (TC 2.A.17) family.</text>
</comment>
<feature type="transmembrane region" description="Helical" evidence="10">
    <location>
        <begin position="559"/>
        <end position="577"/>
    </location>
</feature>
<feature type="transmembrane region" description="Helical" evidence="10">
    <location>
        <begin position="163"/>
        <end position="181"/>
    </location>
</feature>
<dbReference type="SUPFAM" id="SSF103473">
    <property type="entry name" value="MFS general substrate transporter"/>
    <property type="match status" value="1"/>
</dbReference>
<evidence type="ECO:0000256" key="10">
    <source>
        <dbReference type="SAM" id="Phobius"/>
    </source>
</evidence>
<dbReference type="InterPro" id="IPR018456">
    <property type="entry name" value="PTR2_symporter_CS"/>
</dbReference>
<feature type="transmembrane region" description="Helical" evidence="10">
    <location>
        <begin position="589"/>
        <end position="609"/>
    </location>
</feature>
<feature type="transmembrane region" description="Helical" evidence="10">
    <location>
        <begin position="520"/>
        <end position="538"/>
    </location>
</feature>
<keyword evidence="3 8" id="KW-0813">Transport</keyword>
<dbReference type="PANTHER" id="PTHR23517:SF15">
    <property type="entry name" value="PROTON-DEPENDENT OLIGOPEPTIDE FAMILY TRANSPORT PROTEIN"/>
    <property type="match status" value="1"/>
</dbReference>
<dbReference type="NCBIfam" id="TIGR00924">
    <property type="entry name" value="yjdL_sub1_fam"/>
    <property type="match status" value="1"/>
</dbReference>
<dbReference type="InterPro" id="IPR005279">
    <property type="entry name" value="Dipep/tripep_permease"/>
</dbReference>
<dbReference type="InterPro" id="IPR050171">
    <property type="entry name" value="MFS_Transporters"/>
</dbReference>
<feature type="transmembrane region" description="Helical" evidence="10">
    <location>
        <begin position="187"/>
        <end position="206"/>
    </location>
</feature>
<comment type="subcellular location">
    <subcellularLocation>
        <location evidence="1">Cell membrane</location>
        <topology evidence="1">Multi-pass membrane protein</topology>
    </subcellularLocation>
    <subcellularLocation>
        <location evidence="8">Membrane</location>
        <topology evidence="8">Multi-pass membrane protein</topology>
    </subcellularLocation>
</comment>
<keyword evidence="5 8" id="KW-0812">Transmembrane</keyword>
<gene>
    <name evidence="11" type="ORF">KEF29_28525</name>
</gene>
<dbReference type="AlphaFoldDB" id="A0A941FEW0"/>
<dbReference type="InterPro" id="IPR036259">
    <property type="entry name" value="MFS_trans_sf"/>
</dbReference>
<comment type="caution">
    <text evidence="11">The sequence shown here is derived from an EMBL/GenBank/DDBJ whole genome shotgun (WGS) entry which is preliminary data.</text>
</comment>
<evidence type="ECO:0000256" key="2">
    <source>
        <dbReference type="ARBA" id="ARBA00005982"/>
    </source>
</evidence>
<feature type="transmembrane region" description="Helical" evidence="10">
    <location>
        <begin position="456"/>
        <end position="477"/>
    </location>
</feature>
<keyword evidence="6 10" id="KW-1133">Transmembrane helix</keyword>
<dbReference type="CDD" id="cd17346">
    <property type="entry name" value="MFS_DtpA_like"/>
    <property type="match status" value="1"/>
</dbReference>
<evidence type="ECO:0000256" key="9">
    <source>
        <dbReference type="SAM" id="MobiDB-lite"/>
    </source>
</evidence>
<feature type="transmembrane region" description="Helical" evidence="10">
    <location>
        <begin position="244"/>
        <end position="266"/>
    </location>
</feature>
<dbReference type="EMBL" id="JAGTPG010000002">
    <property type="protein sequence ID" value="MBR8642011.1"/>
    <property type="molecule type" value="Genomic_DNA"/>
</dbReference>
<organism evidence="11 12">
    <name type="scientific">Streptomyces tuirus</name>
    <dbReference type="NCBI Taxonomy" id="68278"/>
    <lineage>
        <taxon>Bacteria</taxon>
        <taxon>Bacillati</taxon>
        <taxon>Actinomycetota</taxon>
        <taxon>Actinomycetes</taxon>
        <taxon>Kitasatosporales</taxon>
        <taxon>Streptomycetaceae</taxon>
        <taxon>Streptomyces</taxon>
    </lineage>
</organism>
<feature type="transmembrane region" description="Helical" evidence="10">
    <location>
        <begin position="218"/>
        <end position="238"/>
    </location>
</feature>
<dbReference type="GO" id="GO:0042937">
    <property type="term" value="F:tripeptide transmembrane transporter activity"/>
    <property type="evidence" value="ECO:0007669"/>
    <property type="project" value="UniProtKB-ARBA"/>
</dbReference>
<feature type="transmembrane region" description="Helical" evidence="10">
    <location>
        <begin position="278"/>
        <end position="299"/>
    </location>
</feature>
<sequence>MVPPTPVIRVSSPSICGRVLPYGESTPVAPRRPSAAVCPEGLFCVRAGSRQPRPETTCGRASSCGDARRGVDPGDDRPPLRDPERDPVGVGRTAVPTGAGSPPPGAPPLSRGASRAARNDHGVQPDEGLGPPGHPRFREDLLRPPRGLATLFMTEMWERFSYYGMRALLPLYLVAPGGLHLSAGTATAIYAVYVSLVYLLTLPGGWFADRVLGPRKTVAVAGLVIMLGHLCLALPAAASFYVGLGLVAIGSGLLKANISTMVGHLYNGPDDPRRDGGFTVFYIGINLGAFVAPLVIGTIGESVNWHLGFALAALGMALGLVQFLLGGRHLSARSSEVPTPLSPAEKASTLRKGLIWLAVAVVFYGVVGGTGHFTLNWALIPLTLLGLFVPILVISRIMRDKDLDSGERSKVSAYIWFFVAAAVFWMIYDQGGSTLSLFAEKSADNSVFGWEFPVSWYQSVNPVLIMALAPVFAWLWLWLNRRGKEPSTIVKFGSGLVLVGASFFLFLAPLSIAEGGHKAAAMWLVAVYFTQTVGELTLSPVGLSVTTKMAPAKYASQMMGVWFLAVTAGDSVTALLSNPAVGGINLDRMGFVALEAALAVVAGFAVFMYRKKVKAMMGDVR</sequence>
<accession>A0A941FEW0</accession>
<dbReference type="InterPro" id="IPR000109">
    <property type="entry name" value="POT_fam"/>
</dbReference>
<protein>
    <submittedName>
        <fullName evidence="11">Oligopeptide:H+ symporter</fullName>
    </submittedName>
</protein>
<dbReference type="PANTHER" id="PTHR23517">
    <property type="entry name" value="RESISTANCE PROTEIN MDTM, PUTATIVE-RELATED-RELATED"/>
    <property type="match status" value="1"/>
</dbReference>
<name>A0A941FEW0_9ACTN</name>
<dbReference type="GO" id="GO:0005886">
    <property type="term" value="C:plasma membrane"/>
    <property type="evidence" value="ECO:0007669"/>
    <property type="project" value="UniProtKB-SubCell"/>
</dbReference>
<dbReference type="FunFam" id="1.20.1250.20:FF:000017">
    <property type="entry name" value="Dipeptide and tripeptide permease A"/>
    <property type="match status" value="1"/>
</dbReference>
<evidence type="ECO:0000256" key="3">
    <source>
        <dbReference type="ARBA" id="ARBA00022448"/>
    </source>
</evidence>
<reference evidence="11 12" key="1">
    <citation type="submission" date="2021-04" db="EMBL/GenBank/DDBJ databases">
        <title>Characterization of the biosynthetic gene cluster of new lipopeptides with antitumor activity in the genome of the marine Streptomyces PHM034.</title>
        <authorList>
            <person name="Ceniceros A."/>
            <person name="Canedo L."/>
            <person name="Mendez C."/>
            <person name="Olano C."/>
            <person name="Schleissner C."/>
            <person name="Cuevas C."/>
            <person name="De La Calle F."/>
            <person name="Salas J.A."/>
        </authorList>
    </citation>
    <scope>NUCLEOTIDE SEQUENCE [LARGE SCALE GENOMIC DNA]</scope>
    <source>
        <strain evidence="11 12">PHM034</strain>
    </source>
</reference>
<feature type="transmembrane region" description="Helical" evidence="10">
    <location>
        <begin position="354"/>
        <end position="373"/>
    </location>
</feature>
<feature type="transmembrane region" description="Helical" evidence="10">
    <location>
        <begin position="379"/>
        <end position="399"/>
    </location>
</feature>
<dbReference type="PROSITE" id="PS01023">
    <property type="entry name" value="PTR2_2"/>
    <property type="match status" value="1"/>
</dbReference>
<feature type="region of interest" description="Disordered" evidence="9">
    <location>
        <begin position="49"/>
        <end position="140"/>
    </location>
</feature>
<dbReference type="GO" id="GO:0071916">
    <property type="term" value="F:dipeptide transmembrane transporter activity"/>
    <property type="evidence" value="ECO:0007669"/>
    <property type="project" value="UniProtKB-ARBA"/>
</dbReference>